<dbReference type="Proteomes" id="UP000070544">
    <property type="component" value="Unassembled WGS sequence"/>
</dbReference>
<accession>A0A139B0T1</accession>
<protein>
    <submittedName>
        <fullName evidence="3">Uncharacterized protein</fullName>
    </submittedName>
</protein>
<gene>
    <name evidence="3" type="ORF">M427DRAFT_150822</name>
</gene>
<feature type="region of interest" description="Disordered" evidence="2">
    <location>
        <begin position="1"/>
        <end position="29"/>
    </location>
</feature>
<name>A0A139B0T1_GONPJ</name>
<sequence length="300" mass="33204">MNPRPTGPSSHPPFYRGPSSCTDMASGSQIRLQHQLSVGPPALEARPDSEINLDAPDSLPPLLLARENSDGTETVYPFAYLDSRLNHVHVDLSFDPLSRPTAFDTEDDEEEELFAEHMSSDEDEFGAAELTYLYPPDAESGLYSMDDGGSEYFDMQFRVMYGENPFASYAASDPYFLRQGEEYLGTFDEEPPGLISEDDELGLGGGSIAVRYGVDDIPVGELGLFHTRSGLEVRGNAATVHGSGFHSLLASLEAEAERMARREVELVAEIREEERRLEELMRQVVEGLEGRVRDTDETGR</sequence>
<reference evidence="3 4" key="1">
    <citation type="journal article" date="2015" name="Genome Biol. Evol.">
        <title>Phylogenomic analyses indicate that early fungi evolved digesting cell walls of algal ancestors of land plants.</title>
        <authorList>
            <person name="Chang Y."/>
            <person name="Wang S."/>
            <person name="Sekimoto S."/>
            <person name="Aerts A.L."/>
            <person name="Choi C."/>
            <person name="Clum A."/>
            <person name="LaButti K.M."/>
            <person name="Lindquist E.A."/>
            <person name="Yee Ngan C."/>
            <person name="Ohm R.A."/>
            <person name="Salamov A.A."/>
            <person name="Grigoriev I.V."/>
            <person name="Spatafora J.W."/>
            <person name="Berbee M.L."/>
        </authorList>
    </citation>
    <scope>NUCLEOTIDE SEQUENCE [LARGE SCALE GENOMIC DNA]</scope>
    <source>
        <strain evidence="3 4">JEL478</strain>
    </source>
</reference>
<organism evidence="3 4">
    <name type="scientific">Gonapodya prolifera (strain JEL478)</name>
    <name type="common">Monoblepharis prolifera</name>
    <dbReference type="NCBI Taxonomy" id="1344416"/>
    <lineage>
        <taxon>Eukaryota</taxon>
        <taxon>Fungi</taxon>
        <taxon>Fungi incertae sedis</taxon>
        <taxon>Chytridiomycota</taxon>
        <taxon>Chytridiomycota incertae sedis</taxon>
        <taxon>Monoblepharidomycetes</taxon>
        <taxon>Monoblepharidales</taxon>
        <taxon>Gonapodyaceae</taxon>
        <taxon>Gonapodya</taxon>
    </lineage>
</organism>
<proteinExistence type="predicted"/>
<evidence type="ECO:0000256" key="2">
    <source>
        <dbReference type="SAM" id="MobiDB-lite"/>
    </source>
</evidence>
<feature type="coiled-coil region" evidence="1">
    <location>
        <begin position="249"/>
        <end position="283"/>
    </location>
</feature>
<dbReference type="AlphaFoldDB" id="A0A139B0T1"/>
<evidence type="ECO:0000313" key="3">
    <source>
        <dbReference type="EMBL" id="KXS22584.1"/>
    </source>
</evidence>
<evidence type="ECO:0000313" key="4">
    <source>
        <dbReference type="Proteomes" id="UP000070544"/>
    </source>
</evidence>
<dbReference type="EMBL" id="KQ965731">
    <property type="protein sequence ID" value="KXS22584.1"/>
    <property type="molecule type" value="Genomic_DNA"/>
</dbReference>
<evidence type="ECO:0000256" key="1">
    <source>
        <dbReference type="SAM" id="Coils"/>
    </source>
</evidence>
<feature type="compositionally biased region" description="Polar residues" evidence="2">
    <location>
        <begin position="19"/>
        <end position="29"/>
    </location>
</feature>
<keyword evidence="1" id="KW-0175">Coiled coil</keyword>
<keyword evidence="4" id="KW-1185">Reference proteome</keyword>
<dbReference type="OrthoDB" id="10587660at2759"/>